<dbReference type="AlphaFoldDB" id="A0A223V4L4"/>
<organism evidence="1 2">
    <name type="scientific">Maribacter cobaltidurans</name>
    <dbReference type="NCBI Taxonomy" id="1178778"/>
    <lineage>
        <taxon>Bacteria</taxon>
        <taxon>Pseudomonadati</taxon>
        <taxon>Bacteroidota</taxon>
        <taxon>Flavobacteriia</taxon>
        <taxon>Flavobacteriales</taxon>
        <taxon>Flavobacteriaceae</taxon>
        <taxon>Maribacter</taxon>
    </lineage>
</organism>
<name>A0A223V4L4_9FLAO</name>
<sequence>MTYAYSCLEGLFKAYIENNLPNKKEEYELSKLSKIVKSHLKEHFEENDEKFPEQMLNLIGTITNAVSNARNNFSESHFDKTSDRWLAEFVRDCVNSVGRLVLKFVK</sequence>
<dbReference type="OrthoDB" id="5149141at2"/>
<dbReference type="EMBL" id="CP022957">
    <property type="protein sequence ID" value="ASV30236.1"/>
    <property type="molecule type" value="Genomic_DNA"/>
</dbReference>
<keyword evidence="2" id="KW-1185">Reference proteome</keyword>
<dbReference type="Proteomes" id="UP000215244">
    <property type="component" value="Chromosome"/>
</dbReference>
<gene>
    <name evidence="1" type="ORF">CJ263_08400</name>
</gene>
<proteinExistence type="predicted"/>
<protein>
    <submittedName>
        <fullName evidence="1">Uncharacterized protein</fullName>
    </submittedName>
</protein>
<reference evidence="1 2" key="1">
    <citation type="submission" date="2017-08" db="EMBL/GenBank/DDBJ databases">
        <title>The complete genome sequence of Maribacter sp. B1, isolated from deep-sea sediment.</title>
        <authorList>
            <person name="Wu Y.-H."/>
            <person name="Cheng H."/>
            <person name="Xu X.-W."/>
        </authorList>
    </citation>
    <scope>NUCLEOTIDE SEQUENCE [LARGE SCALE GENOMIC DNA]</scope>
    <source>
        <strain evidence="1 2">B1</strain>
    </source>
</reference>
<dbReference type="RefSeq" id="WP_094996856.1">
    <property type="nucleotide sequence ID" value="NZ_BMJL01000002.1"/>
</dbReference>
<evidence type="ECO:0000313" key="1">
    <source>
        <dbReference type="EMBL" id="ASV30236.1"/>
    </source>
</evidence>
<accession>A0A223V4L4</accession>
<evidence type="ECO:0000313" key="2">
    <source>
        <dbReference type="Proteomes" id="UP000215244"/>
    </source>
</evidence>
<dbReference type="KEGG" id="marb:CJ263_08400"/>